<comment type="caution">
    <text evidence="9">The sequence shown here is derived from an EMBL/GenBank/DDBJ whole genome shotgun (WGS) entry which is preliminary data.</text>
</comment>
<evidence type="ECO:0000256" key="1">
    <source>
        <dbReference type="ARBA" id="ARBA00004651"/>
    </source>
</evidence>
<dbReference type="CDD" id="cd06261">
    <property type="entry name" value="TM_PBP2"/>
    <property type="match status" value="1"/>
</dbReference>
<keyword evidence="4 7" id="KW-0812">Transmembrane</keyword>
<evidence type="ECO:0000256" key="2">
    <source>
        <dbReference type="ARBA" id="ARBA00022448"/>
    </source>
</evidence>
<evidence type="ECO:0000256" key="3">
    <source>
        <dbReference type="ARBA" id="ARBA00022475"/>
    </source>
</evidence>
<keyword evidence="5 7" id="KW-1133">Transmembrane helix</keyword>
<sequence length="365" mass="42329">MKIFLKQIRNILLLASVALVLICLAVIPKNPAITTSTLNLSYIWYSFKTILIDLVSLEGLGKTVRETYVITEVNMFFLRSLKIILPSFFLTLVVGILLGIVSFRFQRNFIGKAIQSVHLFISSLPDFFAFILIQYGLLLAVRFGFPHLDLFGHEDWYNTILPITSLSLYPIFYIYRVTASSLEDEYIKDYVSTVRAKGKSETYILFTHLLWNTWGRIITNTKTIMLYILTSLPIIELLSYYQGMGYHLLKSIQNDEAMMIIGFIYPYLLIMFIVMFISDFGSTILVPLSAENKALKPIKVRHYKKYFVWFVTRIVNIFIFIRQYPLLIFSSLIIVSLFYIAYFGPNWSFVDADLETFLFTKDDNG</sequence>
<feature type="transmembrane region" description="Helical" evidence="7">
    <location>
        <begin position="327"/>
        <end position="344"/>
    </location>
</feature>
<feature type="domain" description="ABC transmembrane type-1" evidence="8">
    <location>
        <begin position="77"/>
        <end position="276"/>
    </location>
</feature>
<feature type="transmembrane region" description="Helical" evidence="7">
    <location>
        <begin position="156"/>
        <end position="175"/>
    </location>
</feature>
<keyword evidence="6 7" id="KW-0472">Membrane</keyword>
<dbReference type="EMBL" id="JBIACK010000011">
    <property type="protein sequence ID" value="MFE8702829.1"/>
    <property type="molecule type" value="Genomic_DNA"/>
</dbReference>
<protein>
    <submittedName>
        <fullName evidence="9">ABC transporter permease subunit</fullName>
    </submittedName>
</protein>
<dbReference type="InterPro" id="IPR000515">
    <property type="entry name" value="MetI-like"/>
</dbReference>
<dbReference type="PANTHER" id="PTHR30465">
    <property type="entry name" value="INNER MEMBRANE ABC TRANSPORTER"/>
    <property type="match status" value="1"/>
</dbReference>
<proteinExistence type="inferred from homology"/>
<feature type="transmembrane region" description="Helical" evidence="7">
    <location>
        <begin position="263"/>
        <end position="286"/>
    </location>
</feature>
<dbReference type="RefSeq" id="WP_389362825.1">
    <property type="nucleotide sequence ID" value="NZ_JBIACK010000011.1"/>
</dbReference>
<feature type="transmembrane region" description="Helical" evidence="7">
    <location>
        <begin position="224"/>
        <end position="243"/>
    </location>
</feature>
<evidence type="ECO:0000313" key="10">
    <source>
        <dbReference type="Proteomes" id="UP001601059"/>
    </source>
</evidence>
<dbReference type="InterPro" id="IPR035906">
    <property type="entry name" value="MetI-like_sf"/>
</dbReference>
<evidence type="ECO:0000259" key="8">
    <source>
        <dbReference type="PROSITE" id="PS50928"/>
    </source>
</evidence>
<name>A0ABW6KF55_9BACI</name>
<evidence type="ECO:0000256" key="5">
    <source>
        <dbReference type="ARBA" id="ARBA00022989"/>
    </source>
</evidence>
<comment type="subcellular location">
    <subcellularLocation>
        <location evidence="1 7">Cell membrane</location>
        <topology evidence="1 7">Multi-pass membrane protein</topology>
    </subcellularLocation>
</comment>
<evidence type="ECO:0000313" key="9">
    <source>
        <dbReference type="EMBL" id="MFE8702829.1"/>
    </source>
</evidence>
<keyword evidence="3" id="KW-1003">Cell membrane</keyword>
<dbReference type="Gene3D" id="1.10.3720.10">
    <property type="entry name" value="MetI-like"/>
    <property type="match status" value="1"/>
</dbReference>
<evidence type="ECO:0000256" key="7">
    <source>
        <dbReference type="RuleBase" id="RU363032"/>
    </source>
</evidence>
<keyword evidence="2 7" id="KW-0813">Transport</keyword>
<evidence type="ECO:0000256" key="6">
    <source>
        <dbReference type="ARBA" id="ARBA00023136"/>
    </source>
</evidence>
<feature type="transmembrane region" description="Helical" evidence="7">
    <location>
        <begin position="83"/>
        <end position="105"/>
    </location>
</feature>
<reference evidence="9 10" key="1">
    <citation type="submission" date="2024-08" db="EMBL/GenBank/DDBJ databases">
        <title>Two novel Cytobacillus novel species.</title>
        <authorList>
            <person name="Liu G."/>
        </authorList>
    </citation>
    <scope>NUCLEOTIDE SEQUENCE [LARGE SCALE GENOMIC DNA]</scope>
    <source>
        <strain evidence="9 10">FJAT-54145</strain>
    </source>
</reference>
<comment type="similarity">
    <text evidence="7">Belongs to the binding-protein-dependent transport system permease family.</text>
</comment>
<dbReference type="SUPFAM" id="SSF161098">
    <property type="entry name" value="MetI-like"/>
    <property type="match status" value="1"/>
</dbReference>
<dbReference type="PANTHER" id="PTHR30465:SF0">
    <property type="entry name" value="OLIGOPEPTIDE TRANSPORT SYSTEM PERMEASE PROTEIN APPB"/>
    <property type="match status" value="1"/>
</dbReference>
<feature type="transmembrane region" description="Helical" evidence="7">
    <location>
        <begin position="306"/>
        <end position="321"/>
    </location>
</feature>
<organism evidence="9 10">
    <name type="scientific">Cytobacillus spartinae</name>
    <dbReference type="NCBI Taxonomy" id="3299023"/>
    <lineage>
        <taxon>Bacteria</taxon>
        <taxon>Bacillati</taxon>
        <taxon>Bacillota</taxon>
        <taxon>Bacilli</taxon>
        <taxon>Bacillales</taxon>
        <taxon>Bacillaceae</taxon>
        <taxon>Cytobacillus</taxon>
    </lineage>
</organism>
<dbReference type="Pfam" id="PF00528">
    <property type="entry name" value="BPD_transp_1"/>
    <property type="match status" value="1"/>
</dbReference>
<evidence type="ECO:0000256" key="4">
    <source>
        <dbReference type="ARBA" id="ARBA00022692"/>
    </source>
</evidence>
<gene>
    <name evidence="9" type="ORF">ACFYKX_19680</name>
</gene>
<feature type="transmembrane region" description="Helical" evidence="7">
    <location>
        <begin position="117"/>
        <end position="136"/>
    </location>
</feature>
<accession>A0ABW6KF55</accession>
<dbReference type="PROSITE" id="PS50928">
    <property type="entry name" value="ABC_TM1"/>
    <property type="match status" value="1"/>
</dbReference>
<keyword evidence="10" id="KW-1185">Reference proteome</keyword>
<dbReference type="Proteomes" id="UP001601059">
    <property type="component" value="Unassembled WGS sequence"/>
</dbReference>